<dbReference type="SMART" id="SM01381">
    <property type="entry name" value="7TM_GPCR_Srsx"/>
    <property type="match status" value="1"/>
</dbReference>
<keyword evidence="3" id="KW-1003">Cell membrane</keyword>
<evidence type="ECO:0000256" key="9">
    <source>
        <dbReference type="ARBA" id="ARBA00023224"/>
    </source>
</evidence>
<evidence type="ECO:0000256" key="3">
    <source>
        <dbReference type="ARBA" id="ARBA00022475"/>
    </source>
</evidence>
<dbReference type="Proteomes" id="UP001217089">
    <property type="component" value="Unassembled WGS sequence"/>
</dbReference>
<feature type="transmembrane region" description="Helical" evidence="11">
    <location>
        <begin position="174"/>
        <end position="198"/>
    </location>
</feature>
<feature type="transmembrane region" description="Helical" evidence="11">
    <location>
        <begin position="20"/>
        <end position="39"/>
    </location>
</feature>
<dbReference type="SUPFAM" id="SSF81321">
    <property type="entry name" value="Family A G protein-coupled receptor-like"/>
    <property type="match status" value="1"/>
</dbReference>
<evidence type="ECO:0000313" key="13">
    <source>
        <dbReference type="EMBL" id="KAJ8320256.1"/>
    </source>
</evidence>
<gene>
    <name evidence="13" type="ORF">KUTeg_001843</name>
</gene>
<proteinExistence type="inferred from homology"/>
<evidence type="ECO:0000256" key="8">
    <source>
        <dbReference type="ARBA" id="ARBA00023170"/>
    </source>
</evidence>
<dbReference type="PRINTS" id="PR01012">
    <property type="entry name" value="NRPEPTIDEYR"/>
</dbReference>
<reference evidence="13 14" key="1">
    <citation type="submission" date="2022-12" db="EMBL/GenBank/DDBJ databases">
        <title>Chromosome-level genome of Tegillarca granosa.</title>
        <authorList>
            <person name="Kim J."/>
        </authorList>
    </citation>
    <scope>NUCLEOTIDE SEQUENCE [LARGE SCALE GENOMIC DNA]</scope>
    <source>
        <strain evidence="13">Teg-2019</strain>
        <tissue evidence="13">Adductor muscle</tissue>
    </source>
</reference>
<dbReference type="Pfam" id="PF00001">
    <property type="entry name" value="7tm_1"/>
    <property type="match status" value="1"/>
</dbReference>
<feature type="non-terminal residue" evidence="13">
    <location>
        <position position="384"/>
    </location>
</feature>
<comment type="similarity">
    <text evidence="2 10">Belongs to the G-protein coupled receptor 1 family.</text>
</comment>
<organism evidence="13 14">
    <name type="scientific">Tegillarca granosa</name>
    <name type="common">Malaysian cockle</name>
    <name type="synonym">Anadara granosa</name>
    <dbReference type="NCBI Taxonomy" id="220873"/>
    <lineage>
        <taxon>Eukaryota</taxon>
        <taxon>Metazoa</taxon>
        <taxon>Spiralia</taxon>
        <taxon>Lophotrochozoa</taxon>
        <taxon>Mollusca</taxon>
        <taxon>Bivalvia</taxon>
        <taxon>Autobranchia</taxon>
        <taxon>Pteriomorphia</taxon>
        <taxon>Arcoida</taxon>
        <taxon>Arcoidea</taxon>
        <taxon>Arcidae</taxon>
        <taxon>Tegillarca</taxon>
    </lineage>
</organism>
<evidence type="ECO:0000313" key="14">
    <source>
        <dbReference type="Proteomes" id="UP001217089"/>
    </source>
</evidence>
<evidence type="ECO:0000256" key="6">
    <source>
        <dbReference type="ARBA" id="ARBA00023040"/>
    </source>
</evidence>
<feature type="transmembrane region" description="Helical" evidence="11">
    <location>
        <begin position="342"/>
        <end position="364"/>
    </location>
</feature>
<dbReference type="InterPro" id="IPR000276">
    <property type="entry name" value="GPCR_Rhodpsn"/>
</dbReference>
<dbReference type="PRINTS" id="PR00237">
    <property type="entry name" value="GPCRRHODOPSN"/>
</dbReference>
<dbReference type="PANTHER" id="PTHR22752">
    <property type="entry name" value="G PROTEIN-COUPLED RECEPTOR"/>
    <property type="match status" value="1"/>
</dbReference>
<protein>
    <recommendedName>
        <fullName evidence="12">G-protein coupled receptors family 1 profile domain-containing protein</fullName>
    </recommendedName>
</protein>
<name>A0ABQ9FSK9_TEGGR</name>
<comment type="subcellular location">
    <subcellularLocation>
        <location evidence="1">Cell membrane</location>
        <topology evidence="1">Multi-pass membrane protein</topology>
    </subcellularLocation>
</comment>
<keyword evidence="8 10" id="KW-0675">Receptor</keyword>
<evidence type="ECO:0000256" key="5">
    <source>
        <dbReference type="ARBA" id="ARBA00022989"/>
    </source>
</evidence>
<feature type="transmembrane region" description="Helical" evidence="11">
    <location>
        <begin position="89"/>
        <end position="110"/>
    </location>
</feature>
<dbReference type="PANTHER" id="PTHR22752:SF14">
    <property type="entry name" value="G-PROTEIN COUPLED RECEPTORS FAMILY 1 PROFILE DOMAIN-CONTAINING PROTEIN"/>
    <property type="match status" value="1"/>
</dbReference>
<evidence type="ECO:0000256" key="4">
    <source>
        <dbReference type="ARBA" id="ARBA00022692"/>
    </source>
</evidence>
<dbReference type="CDD" id="cd00637">
    <property type="entry name" value="7tm_classA_rhodopsin-like"/>
    <property type="match status" value="1"/>
</dbReference>
<keyword evidence="14" id="KW-1185">Reference proteome</keyword>
<comment type="caution">
    <text evidence="13">The sequence shown here is derived from an EMBL/GenBank/DDBJ whole genome shotgun (WGS) entry which is preliminary data.</text>
</comment>
<evidence type="ECO:0000256" key="11">
    <source>
        <dbReference type="SAM" id="Phobius"/>
    </source>
</evidence>
<sequence length="384" mass="43570">MMNQTEDRPTVVEAYIEGSLLSLISVTAMFGNLSMWLIICRTRDLRTYTNYFILSLSLADLFVAVVNMPVTVITLFMRGWIMSDSACKVFGYLNMLTLVTSVMSLCNISINRYIMVCRPIHFKSIYTKWKSAAMIAACFGTSVLLSSPPLFGWAEYSFIQIQSFCFCDWTKAPSYAFFMIGTCFGIPFSVMTVCNIQIFRRVRASKKRVSAFNKTNNDETLTKHQRKTKNCFSSNDDHDKMFVVSKRISKEMSLSASNELYSAVDEVTVVVDGETACAFNNNENHKTLKKELRKVRQKARAEEIRLATALAVVVVVFVICWLPYCFSMLISIYNPLAAPRAFHMGTLLIGYANSCCNPVIYGVMNKKFADGYHRLYCSKCIRGR</sequence>
<keyword evidence="9 10" id="KW-0807">Transducer</keyword>
<dbReference type="InterPro" id="IPR017452">
    <property type="entry name" value="GPCR_Rhodpsn_7TM"/>
</dbReference>
<keyword evidence="7 11" id="KW-0472">Membrane</keyword>
<keyword evidence="6 10" id="KW-0297">G-protein coupled receptor</keyword>
<feature type="transmembrane region" description="Helical" evidence="11">
    <location>
        <begin position="131"/>
        <end position="154"/>
    </location>
</feature>
<dbReference type="PROSITE" id="PS00237">
    <property type="entry name" value="G_PROTEIN_RECEP_F1_1"/>
    <property type="match status" value="1"/>
</dbReference>
<keyword evidence="4 10" id="KW-0812">Transmembrane</keyword>
<dbReference type="PROSITE" id="PS50262">
    <property type="entry name" value="G_PROTEIN_RECEP_F1_2"/>
    <property type="match status" value="1"/>
</dbReference>
<keyword evidence="5 11" id="KW-1133">Transmembrane helix</keyword>
<evidence type="ECO:0000256" key="10">
    <source>
        <dbReference type="RuleBase" id="RU000688"/>
    </source>
</evidence>
<accession>A0ABQ9FSK9</accession>
<dbReference type="InterPro" id="IPR000611">
    <property type="entry name" value="NPY_rcpt"/>
</dbReference>
<dbReference type="EMBL" id="JARBDR010000141">
    <property type="protein sequence ID" value="KAJ8320256.1"/>
    <property type="molecule type" value="Genomic_DNA"/>
</dbReference>
<feature type="transmembrane region" description="Helical" evidence="11">
    <location>
        <begin position="51"/>
        <end position="77"/>
    </location>
</feature>
<evidence type="ECO:0000256" key="7">
    <source>
        <dbReference type="ARBA" id="ARBA00023136"/>
    </source>
</evidence>
<dbReference type="Gene3D" id="1.20.1070.10">
    <property type="entry name" value="Rhodopsin 7-helix transmembrane proteins"/>
    <property type="match status" value="1"/>
</dbReference>
<feature type="domain" description="G-protein coupled receptors family 1 profile" evidence="12">
    <location>
        <begin position="31"/>
        <end position="361"/>
    </location>
</feature>
<evidence type="ECO:0000256" key="2">
    <source>
        <dbReference type="ARBA" id="ARBA00010663"/>
    </source>
</evidence>
<feature type="transmembrane region" description="Helical" evidence="11">
    <location>
        <begin position="306"/>
        <end position="330"/>
    </location>
</feature>
<evidence type="ECO:0000259" key="12">
    <source>
        <dbReference type="PROSITE" id="PS50262"/>
    </source>
</evidence>
<evidence type="ECO:0000256" key="1">
    <source>
        <dbReference type="ARBA" id="ARBA00004651"/>
    </source>
</evidence>